<keyword evidence="3" id="KW-1185">Reference proteome</keyword>
<feature type="compositionally biased region" description="Pro residues" evidence="1">
    <location>
        <begin position="236"/>
        <end position="250"/>
    </location>
</feature>
<dbReference type="EMBL" id="JAWDJX010000031">
    <property type="protein sequence ID" value="KAK3050560.1"/>
    <property type="molecule type" value="Genomic_DNA"/>
</dbReference>
<evidence type="ECO:0000313" key="3">
    <source>
        <dbReference type="Proteomes" id="UP001271007"/>
    </source>
</evidence>
<feature type="compositionally biased region" description="Polar residues" evidence="1">
    <location>
        <begin position="101"/>
        <end position="116"/>
    </location>
</feature>
<dbReference type="AlphaFoldDB" id="A0AAJ0G731"/>
<feature type="compositionally biased region" description="Pro residues" evidence="1">
    <location>
        <begin position="50"/>
        <end position="63"/>
    </location>
</feature>
<feature type="compositionally biased region" description="Low complexity" evidence="1">
    <location>
        <begin position="136"/>
        <end position="147"/>
    </location>
</feature>
<comment type="caution">
    <text evidence="2">The sequence shown here is derived from an EMBL/GenBank/DDBJ whole genome shotgun (WGS) entry which is preliminary data.</text>
</comment>
<feature type="compositionally biased region" description="Polar residues" evidence="1">
    <location>
        <begin position="148"/>
        <end position="165"/>
    </location>
</feature>
<feature type="region of interest" description="Disordered" evidence="1">
    <location>
        <begin position="1"/>
        <end position="324"/>
    </location>
</feature>
<organism evidence="2 3">
    <name type="scientific">Extremus antarcticus</name>
    <dbReference type="NCBI Taxonomy" id="702011"/>
    <lineage>
        <taxon>Eukaryota</taxon>
        <taxon>Fungi</taxon>
        <taxon>Dikarya</taxon>
        <taxon>Ascomycota</taxon>
        <taxon>Pezizomycotina</taxon>
        <taxon>Dothideomycetes</taxon>
        <taxon>Dothideomycetidae</taxon>
        <taxon>Mycosphaerellales</taxon>
        <taxon>Extremaceae</taxon>
        <taxon>Extremus</taxon>
    </lineage>
</organism>
<dbReference type="Proteomes" id="UP001271007">
    <property type="component" value="Unassembled WGS sequence"/>
</dbReference>
<protein>
    <submittedName>
        <fullName evidence="2">Uncharacterized protein</fullName>
    </submittedName>
</protein>
<evidence type="ECO:0000313" key="2">
    <source>
        <dbReference type="EMBL" id="KAK3050560.1"/>
    </source>
</evidence>
<sequence length="324" mass="33042">MPGVPPDALNTLKRAFKGMFRKKSKQPSTANDTSQQPPSSQPYSTSTAASPPPSSQPAPPPLSSSPTPQTQANAPQLPPMKQTSPLSTAAEPSKPLPPTHPLSTGRQERPQGSPQGFPQEAVPGNYGAQPGPPAPVSAAGGSAIASSTNPALVQAPAQSQAQNPVSRDVDGTKPSLDQLDEGRVSPAEPTEGLAPDGTRSGAVSAVDDDSRAEEGVKNDSAVEQGKGLESSATDDLPPPPPAKENMPPPITTSTSTAATEQPPTTNGTSAAAPPQEQLARTSSSEEKVAVLSEEPPPLRSVRAAPGMSATSGPLDDFPEGYYPK</sequence>
<feature type="compositionally biased region" description="Basic and acidic residues" evidence="1">
    <location>
        <begin position="208"/>
        <end position="217"/>
    </location>
</feature>
<accession>A0AAJ0G731</accession>
<name>A0AAJ0G731_9PEZI</name>
<reference evidence="2" key="1">
    <citation type="submission" date="2023-04" db="EMBL/GenBank/DDBJ databases">
        <title>Black Yeasts Isolated from many extreme environments.</title>
        <authorList>
            <person name="Coleine C."/>
            <person name="Stajich J.E."/>
            <person name="Selbmann L."/>
        </authorList>
    </citation>
    <scope>NUCLEOTIDE SEQUENCE</scope>
    <source>
        <strain evidence="2">CCFEE 5312</strain>
    </source>
</reference>
<feature type="compositionally biased region" description="Basic residues" evidence="1">
    <location>
        <begin position="14"/>
        <end position="25"/>
    </location>
</feature>
<gene>
    <name evidence="2" type="ORF">LTR09_008200</name>
</gene>
<proteinExistence type="predicted"/>
<evidence type="ECO:0000256" key="1">
    <source>
        <dbReference type="SAM" id="MobiDB-lite"/>
    </source>
</evidence>
<feature type="compositionally biased region" description="Low complexity" evidence="1">
    <location>
        <begin position="33"/>
        <end position="49"/>
    </location>
</feature>
<feature type="compositionally biased region" description="Low complexity" evidence="1">
    <location>
        <begin position="251"/>
        <end position="265"/>
    </location>
</feature>